<feature type="region of interest" description="Disordered" evidence="2">
    <location>
        <begin position="36"/>
        <end position="81"/>
    </location>
</feature>
<dbReference type="RefSeq" id="XP_033306068.1">
    <property type="nucleotide sequence ID" value="XM_033450177.1"/>
</dbReference>
<feature type="compositionally biased region" description="Polar residues" evidence="2">
    <location>
        <begin position="66"/>
        <end position="81"/>
    </location>
</feature>
<dbReference type="InterPro" id="IPR036612">
    <property type="entry name" value="KH_dom_type_1_sf"/>
</dbReference>
<proteinExistence type="predicted"/>
<dbReference type="KEGG" id="bbif:117208801"/>
<evidence type="ECO:0000313" key="6">
    <source>
        <dbReference type="RefSeq" id="XP_033306066.1"/>
    </source>
</evidence>
<feature type="compositionally biased region" description="Low complexity" evidence="2">
    <location>
        <begin position="55"/>
        <end position="65"/>
    </location>
</feature>
<dbReference type="InterPro" id="IPR004087">
    <property type="entry name" value="KH_dom"/>
</dbReference>
<dbReference type="Proteomes" id="UP000515164">
    <property type="component" value="Unplaced"/>
</dbReference>
<name>A0A6P8MUY4_9HYME</name>
<evidence type="ECO:0000313" key="9">
    <source>
        <dbReference type="RefSeq" id="XP_033306069.1"/>
    </source>
</evidence>
<feature type="region of interest" description="Disordered" evidence="2">
    <location>
        <begin position="97"/>
        <end position="125"/>
    </location>
</feature>
<dbReference type="PANTHER" id="PTHR22948">
    <property type="entry name" value="TUDOR DOMAIN CONTAINING PROTEIN"/>
    <property type="match status" value="1"/>
</dbReference>
<dbReference type="InterPro" id="IPR035437">
    <property type="entry name" value="SNase_OB-fold_sf"/>
</dbReference>
<dbReference type="InterPro" id="IPR004088">
    <property type="entry name" value="KH_dom_type_1"/>
</dbReference>
<evidence type="ECO:0000313" key="8">
    <source>
        <dbReference type="RefSeq" id="XP_033306068.1"/>
    </source>
</evidence>
<dbReference type="InterPro" id="IPR047368">
    <property type="entry name" value="KH-I_AKAP1"/>
</dbReference>
<dbReference type="CDD" id="cd22395">
    <property type="entry name" value="KH-I_AKAP1"/>
    <property type="match status" value="1"/>
</dbReference>
<organism evidence="4 5">
    <name type="scientific">Bombus bifarius</name>
    <dbReference type="NCBI Taxonomy" id="103933"/>
    <lineage>
        <taxon>Eukaryota</taxon>
        <taxon>Metazoa</taxon>
        <taxon>Ecdysozoa</taxon>
        <taxon>Arthropoda</taxon>
        <taxon>Hexapoda</taxon>
        <taxon>Insecta</taxon>
        <taxon>Pterygota</taxon>
        <taxon>Neoptera</taxon>
        <taxon>Endopterygota</taxon>
        <taxon>Hymenoptera</taxon>
        <taxon>Apocrita</taxon>
        <taxon>Aculeata</taxon>
        <taxon>Apoidea</taxon>
        <taxon>Anthophila</taxon>
        <taxon>Apidae</taxon>
        <taxon>Bombus</taxon>
        <taxon>Pyrobombus</taxon>
    </lineage>
</organism>
<dbReference type="RefSeq" id="XP_033306066.1">
    <property type="nucleotide sequence ID" value="XM_033450175.1"/>
</dbReference>
<dbReference type="Gene3D" id="2.30.30.140">
    <property type="match status" value="1"/>
</dbReference>
<dbReference type="Pfam" id="PF00567">
    <property type="entry name" value="TUDOR"/>
    <property type="match status" value="1"/>
</dbReference>
<gene>
    <name evidence="5 6 7 8 9" type="primary">LOC117208801</name>
</gene>
<dbReference type="InterPro" id="IPR050621">
    <property type="entry name" value="Tudor_domain_containing"/>
</dbReference>
<feature type="compositionally biased region" description="Low complexity" evidence="2">
    <location>
        <begin position="200"/>
        <end position="211"/>
    </location>
</feature>
<dbReference type="Gene3D" id="2.40.50.90">
    <property type="match status" value="1"/>
</dbReference>
<evidence type="ECO:0000313" key="4">
    <source>
        <dbReference type="Proteomes" id="UP000515164"/>
    </source>
</evidence>
<dbReference type="RefSeq" id="XP_033306065.1">
    <property type="nucleotide sequence ID" value="XM_033450174.1"/>
</dbReference>
<keyword evidence="1" id="KW-0694">RNA-binding</keyword>
<dbReference type="GO" id="GO:0003723">
    <property type="term" value="F:RNA binding"/>
    <property type="evidence" value="ECO:0007669"/>
    <property type="project" value="UniProtKB-UniRule"/>
</dbReference>
<dbReference type="RefSeq" id="XP_033306067.1">
    <property type="nucleotide sequence ID" value="XM_033450176.1"/>
</dbReference>
<evidence type="ECO:0000313" key="5">
    <source>
        <dbReference type="RefSeq" id="XP_033306065.1"/>
    </source>
</evidence>
<evidence type="ECO:0000256" key="1">
    <source>
        <dbReference type="PROSITE-ProRule" id="PRU00117"/>
    </source>
</evidence>
<feature type="region of interest" description="Disordered" evidence="2">
    <location>
        <begin position="200"/>
        <end position="276"/>
    </location>
</feature>
<dbReference type="SUPFAM" id="SSF63748">
    <property type="entry name" value="Tudor/PWWP/MBT"/>
    <property type="match status" value="1"/>
</dbReference>
<dbReference type="SMART" id="SM00322">
    <property type="entry name" value="KH"/>
    <property type="match status" value="1"/>
</dbReference>
<evidence type="ECO:0000259" key="3">
    <source>
        <dbReference type="SMART" id="SM00322"/>
    </source>
</evidence>
<reference evidence="5 6" key="1">
    <citation type="submission" date="2025-04" db="UniProtKB">
        <authorList>
            <consortium name="RefSeq"/>
        </authorList>
    </citation>
    <scope>IDENTIFICATION</scope>
    <source>
        <tissue evidence="5 6">Muscle</tissue>
    </source>
</reference>
<dbReference type="PROSITE" id="PS50084">
    <property type="entry name" value="KH_TYPE_1"/>
    <property type="match status" value="1"/>
</dbReference>
<feature type="domain" description="K Homology" evidence="3">
    <location>
        <begin position="282"/>
        <end position="352"/>
    </location>
</feature>
<dbReference type="GO" id="GO:0005739">
    <property type="term" value="C:mitochondrion"/>
    <property type="evidence" value="ECO:0007669"/>
    <property type="project" value="UniProtKB-ARBA"/>
</dbReference>
<dbReference type="Pfam" id="PF00013">
    <property type="entry name" value="KH_1"/>
    <property type="match status" value="1"/>
</dbReference>
<dbReference type="GeneID" id="117208801"/>
<accession>A0A6P8MUY4</accession>
<dbReference type="SUPFAM" id="SSF54791">
    <property type="entry name" value="Eukaryotic type KH-domain (KH-domain type I)"/>
    <property type="match status" value="1"/>
</dbReference>
<keyword evidence="4" id="KW-1185">Reference proteome</keyword>
<dbReference type="Gene3D" id="3.30.1370.10">
    <property type="entry name" value="K Homology domain, type 1"/>
    <property type="match status" value="1"/>
</dbReference>
<evidence type="ECO:0000256" key="2">
    <source>
        <dbReference type="SAM" id="MobiDB-lite"/>
    </source>
</evidence>
<dbReference type="GO" id="GO:0010468">
    <property type="term" value="P:regulation of gene expression"/>
    <property type="evidence" value="ECO:0007669"/>
    <property type="project" value="UniProtKB-ARBA"/>
</dbReference>
<dbReference type="PANTHER" id="PTHR22948:SF65">
    <property type="entry name" value="A-KINASE ANCHORING PROTEIN 1"/>
    <property type="match status" value="1"/>
</dbReference>
<sequence>MFATHTQMVKWTFPAFALIIGILWYKRRQADRADPGGINKNCHSKENSTDQEIASSDSNSSLHDSGIQNNESCSLSPPNQQVEDIRVEEIVSIPRKTSENLDIPQKRSGSPCISGHSRTPPNDDGEVWYSFVDTSSKMEIQLGSNPIISNFDMVAKSRGASSLEEAADSDDKVLKIFENIIEEEEQKLAPENKSIEVVNQNEENNTNNECNYLPSEEPSVSTPLKDNVKHPKARTLSERDSANHSPVSGVLEGSVTDEARSEGSTDSGKGGSIKGHTKDTVMPMIYEFSIPQSLVGRLIGRHGSFLQNIRHKAEVSIVLKRHPISRDQKLCAIEGSTEGINVALEMIRQKFPEKKFPQLTLHQISPLIVPEDIPWFAELRQLSLVEGVNNDVVICHIVKPNRLFVQLPTHPTYPSLRILDERMTQLYNTTESPSAPDELTSGMILVAKWYNTWVRVYVEQPDPHGEQHLVRLVDHGGYWVFSSSEMRKIRSDYLTLPFQAIEIFLANVQPKDGEWNQEAYNTVAQMCTGIVGQAQIEGYINTNTYISLYLNIQKHGVISLADELIARGFAESIPLENIIPEEGILIS</sequence>
<protein>
    <submittedName>
        <fullName evidence="5 6">KH domain-containing protein akap-1</fullName>
    </submittedName>
</protein>
<evidence type="ECO:0000313" key="7">
    <source>
        <dbReference type="RefSeq" id="XP_033306067.1"/>
    </source>
</evidence>
<dbReference type="CTD" id="31459"/>
<dbReference type="AlphaFoldDB" id="A0A6P8MUY4"/>
<dbReference type="RefSeq" id="XP_033306069.1">
    <property type="nucleotide sequence ID" value="XM_033450178.1"/>
</dbReference>
<dbReference type="InterPro" id="IPR002999">
    <property type="entry name" value="Tudor"/>
</dbReference>